<dbReference type="Proteomes" id="UP000291084">
    <property type="component" value="Chromosome 10"/>
</dbReference>
<evidence type="ECO:0000313" key="2">
    <source>
        <dbReference type="Proteomes" id="UP000291084"/>
    </source>
</evidence>
<gene>
    <name evidence="1" type="primary">Vigan.10G110700</name>
    <name evidence="1" type="ORF">VIGAN_10110700</name>
</gene>
<sequence length="74" mass="8721">MFIFPVVFTLQTAPYCEKLHSPRKCCQQICLLGHQLMDFLLYFYSASYVDRIIKDIHPSVWCIDELKRHLGTQA</sequence>
<evidence type="ECO:0000313" key="1">
    <source>
        <dbReference type="EMBL" id="BAT99620.1"/>
    </source>
</evidence>
<keyword evidence="2" id="KW-1185">Reference proteome</keyword>
<dbReference type="EMBL" id="AP015043">
    <property type="protein sequence ID" value="BAT99620.1"/>
    <property type="molecule type" value="Genomic_DNA"/>
</dbReference>
<accession>A0A0S3T394</accession>
<proteinExistence type="predicted"/>
<name>A0A0S3T394_PHAAN</name>
<dbReference type="AlphaFoldDB" id="A0A0S3T394"/>
<organism evidence="1 2">
    <name type="scientific">Vigna angularis var. angularis</name>
    <dbReference type="NCBI Taxonomy" id="157739"/>
    <lineage>
        <taxon>Eukaryota</taxon>
        <taxon>Viridiplantae</taxon>
        <taxon>Streptophyta</taxon>
        <taxon>Embryophyta</taxon>
        <taxon>Tracheophyta</taxon>
        <taxon>Spermatophyta</taxon>
        <taxon>Magnoliopsida</taxon>
        <taxon>eudicotyledons</taxon>
        <taxon>Gunneridae</taxon>
        <taxon>Pentapetalae</taxon>
        <taxon>rosids</taxon>
        <taxon>fabids</taxon>
        <taxon>Fabales</taxon>
        <taxon>Fabaceae</taxon>
        <taxon>Papilionoideae</taxon>
        <taxon>50 kb inversion clade</taxon>
        <taxon>NPAAA clade</taxon>
        <taxon>indigoferoid/millettioid clade</taxon>
        <taxon>Phaseoleae</taxon>
        <taxon>Vigna</taxon>
    </lineage>
</organism>
<reference evidence="1 2" key="1">
    <citation type="journal article" date="2015" name="Sci. Rep.">
        <title>The power of single molecule real-time sequencing technology in the de novo assembly of a eukaryotic genome.</title>
        <authorList>
            <person name="Sakai H."/>
            <person name="Naito K."/>
            <person name="Ogiso-Tanaka E."/>
            <person name="Takahashi Y."/>
            <person name="Iseki K."/>
            <person name="Muto C."/>
            <person name="Satou K."/>
            <person name="Teruya K."/>
            <person name="Shiroma A."/>
            <person name="Shimoji M."/>
            <person name="Hirano T."/>
            <person name="Itoh T."/>
            <person name="Kaga A."/>
            <person name="Tomooka N."/>
        </authorList>
    </citation>
    <scope>NUCLEOTIDE SEQUENCE [LARGE SCALE GENOMIC DNA]</scope>
    <source>
        <strain evidence="2">cv. Shumari</strain>
    </source>
</reference>
<protein>
    <submittedName>
        <fullName evidence="1">Uncharacterized protein</fullName>
    </submittedName>
</protein>